<proteinExistence type="predicted"/>
<dbReference type="PANTHER" id="PTHR33121:SF15">
    <property type="entry name" value="BLUE LIGHT- AND TEMPERATURE-REGULATED ANTIREPRESSOR BLUF"/>
    <property type="match status" value="1"/>
</dbReference>
<comment type="caution">
    <text evidence="2">The sequence shown here is derived from an EMBL/GenBank/DDBJ whole genome shotgun (WGS) entry which is preliminary data.</text>
</comment>
<dbReference type="InterPro" id="IPR035919">
    <property type="entry name" value="EAL_sf"/>
</dbReference>
<dbReference type="Proteomes" id="UP000197446">
    <property type="component" value="Unassembled WGS sequence"/>
</dbReference>
<dbReference type="CDD" id="cd01948">
    <property type="entry name" value="EAL"/>
    <property type="match status" value="1"/>
</dbReference>
<dbReference type="PANTHER" id="PTHR33121">
    <property type="entry name" value="CYCLIC DI-GMP PHOSPHODIESTERASE PDEF"/>
    <property type="match status" value="1"/>
</dbReference>
<evidence type="ECO:0000259" key="1">
    <source>
        <dbReference type="PROSITE" id="PS50883"/>
    </source>
</evidence>
<dbReference type="PROSITE" id="PS50883">
    <property type="entry name" value="EAL"/>
    <property type="match status" value="1"/>
</dbReference>
<dbReference type="SMART" id="SM00052">
    <property type="entry name" value="EAL"/>
    <property type="match status" value="1"/>
</dbReference>
<dbReference type="Pfam" id="PF00563">
    <property type="entry name" value="EAL"/>
    <property type="match status" value="1"/>
</dbReference>
<dbReference type="SUPFAM" id="SSF141868">
    <property type="entry name" value="EAL domain-like"/>
    <property type="match status" value="1"/>
</dbReference>
<reference evidence="2 3" key="1">
    <citation type="journal article" date="2007" name="Int. J. Syst. Evol. Microbiol.">
        <title>Description of Pelomonas aquatica sp. nov. and Pelomonas puraquae sp. nov., isolated from industrial and haemodialysis water.</title>
        <authorList>
            <person name="Gomila M."/>
            <person name="Bowien B."/>
            <person name="Falsen E."/>
            <person name="Moore E.R."/>
            <person name="Lalucat J."/>
        </authorList>
    </citation>
    <scope>NUCLEOTIDE SEQUENCE [LARGE SCALE GENOMIC DNA]</scope>
    <source>
        <strain evidence="2 3">CCUG 52769</strain>
    </source>
</reference>
<keyword evidence="3" id="KW-1185">Reference proteome</keyword>
<dbReference type="AlphaFoldDB" id="A0A254NBW9"/>
<dbReference type="RefSeq" id="WP_088484788.1">
    <property type="nucleotide sequence ID" value="NZ_NISI01000007.1"/>
</dbReference>
<sequence>MSTRSFPSLFTPLDGTPEDCESCARGERLGFLFDFAYQPIVDLARRSVFAHEALVRGPAGEPAGVVLAQVNEANRYRFDQSCRVKAIKGAAELGLAERLSINFLPNAIYRPEICIRTTLEAARAHGFPLERIIFEVTEGERVEDGPWFASILREYKRVGFLTAIDDFGAGYAGLKLLADFQPDLIKLDMDLVRHIDADAARRLIVQHLVRLCADLRIAVIAEGVETPAERNALLDLGITLMQGYLFARPSQGAAATVAWAAA</sequence>
<dbReference type="GO" id="GO:0071111">
    <property type="term" value="F:cyclic-guanylate-specific phosphodiesterase activity"/>
    <property type="evidence" value="ECO:0007669"/>
    <property type="project" value="InterPro"/>
</dbReference>
<evidence type="ECO:0000313" key="2">
    <source>
        <dbReference type="EMBL" id="OWR02898.1"/>
    </source>
</evidence>
<evidence type="ECO:0000313" key="3">
    <source>
        <dbReference type="Proteomes" id="UP000197446"/>
    </source>
</evidence>
<accession>A0A254NBW9</accession>
<dbReference type="Gene3D" id="3.20.20.450">
    <property type="entry name" value="EAL domain"/>
    <property type="match status" value="1"/>
</dbReference>
<protein>
    <submittedName>
        <fullName evidence="2">Diguanylate phosphodiesterase</fullName>
    </submittedName>
</protein>
<gene>
    <name evidence="2" type="ORF">CDO81_18360</name>
</gene>
<organism evidence="2 3">
    <name type="scientific">Roseateles puraquae</name>
    <dbReference type="NCBI Taxonomy" id="431059"/>
    <lineage>
        <taxon>Bacteria</taxon>
        <taxon>Pseudomonadati</taxon>
        <taxon>Pseudomonadota</taxon>
        <taxon>Betaproteobacteria</taxon>
        <taxon>Burkholderiales</taxon>
        <taxon>Sphaerotilaceae</taxon>
        <taxon>Roseateles</taxon>
    </lineage>
</organism>
<dbReference type="EMBL" id="NISI01000007">
    <property type="protein sequence ID" value="OWR02898.1"/>
    <property type="molecule type" value="Genomic_DNA"/>
</dbReference>
<dbReference type="InterPro" id="IPR050706">
    <property type="entry name" value="Cyclic-di-GMP_PDE-like"/>
</dbReference>
<dbReference type="InterPro" id="IPR001633">
    <property type="entry name" value="EAL_dom"/>
</dbReference>
<dbReference type="OrthoDB" id="9813903at2"/>
<feature type="domain" description="EAL" evidence="1">
    <location>
        <begin position="13"/>
        <end position="262"/>
    </location>
</feature>
<name>A0A254NBW9_9BURK</name>